<name>A0ABD5W8M0_9EURY</name>
<dbReference type="GeneID" id="81123655"/>
<gene>
    <name evidence="1" type="ORF">ACFQL9_00175</name>
</gene>
<dbReference type="Gene3D" id="3.60.15.10">
    <property type="entry name" value="Ribonuclease Z/Hydroxyacylglutathione hydrolase-like"/>
    <property type="match status" value="1"/>
</dbReference>
<keyword evidence="2" id="KW-1185">Reference proteome</keyword>
<dbReference type="RefSeq" id="WP_284031845.1">
    <property type="nucleotide sequence ID" value="NZ_CP126154.1"/>
</dbReference>
<evidence type="ECO:0000313" key="1">
    <source>
        <dbReference type="EMBL" id="MFC7068043.1"/>
    </source>
</evidence>
<organism evidence="1 2">
    <name type="scientific">Halobaculum lipolyticum</name>
    <dbReference type="NCBI Taxonomy" id="3032001"/>
    <lineage>
        <taxon>Archaea</taxon>
        <taxon>Methanobacteriati</taxon>
        <taxon>Methanobacteriota</taxon>
        <taxon>Stenosarchaea group</taxon>
        <taxon>Halobacteria</taxon>
        <taxon>Halobacteriales</taxon>
        <taxon>Haloferacaceae</taxon>
        <taxon>Halobaculum</taxon>
    </lineage>
</organism>
<protein>
    <recommendedName>
        <fullName evidence="3">MBL fold metallo-hydrolase</fullName>
    </recommendedName>
</protein>
<proteinExistence type="predicted"/>
<comment type="caution">
    <text evidence="1">The sequence shown here is derived from an EMBL/GenBank/DDBJ whole genome shotgun (WGS) entry which is preliminary data.</text>
</comment>
<sequence>MTVYERAGGDDPRFVDRWDDGFGWLAHPDEEGRRASHAVRGDDGVWLVDPLDAPGLGDRIDALGSVAGVVVLSSYHTRDAEALADRYGVAVHLPRWLDRVGDRVDAPVERFERDFGDSGFRVRRFEPLSMWREAVAYRERDGTLIVPDLLGTGPGYVVGDERVGVALSHRLTPPRRVAALAPERILCGHGEGVFDDAAGALTDAISGARRRFPRALATQFGTNVRLLAAAMRE</sequence>
<evidence type="ECO:0000313" key="2">
    <source>
        <dbReference type="Proteomes" id="UP001596461"/>
    </source>
</evidence>
<reference evidence="1 2" key="1">
    <citation type="journal article" date="2019" name="Int. J. Syst. Evol. Microbiol.">
        <title>The Global Catalogue of Microorganisms (GCM) 10K type strain sequencing project: providing services to taxonomists for standard genome sequencing and annotation.</title>
        <authorList>
            <consortium name="The Broad Institute Genomics Platform"/>
            <consortium name="The Broad Institute Genome Sequencing Center for Infectious Disease"/>
            <person name="Wu L."/>
            <person name="Ma J."/>
        </authorList>
    </citation>
    <scope>NUCLEOTIDE SEQUENCE [LARGE SCALE GENOMIC DNA]</scope>
    <source>
        <strain evidence="1 2">DT31</strain>
    </source>
</reference>
<dbReference type="Proteomes" id="UP001596461">
    <property type="component" value="Unassembled WGS sequence"/>
</dbReference>
<dbReference type="AlphaFoldDB" id="A0ABD5W8M0"/>
<dbReference type="EMBL" id="JBHTAH010000001">
    <property type="protein sequence ID" value="MFC7068043.1"/>
    <property type="molecule type" value="Genomic_DNA"/>
</dbReference>
<dbReference type="InterPro" id="IPR036866">
    <property type="entry name" value="RibonucZ/Hydroxyglut_hydro"/>
</dbReference>
<dbReference type="SUPFAM" id="SSF56281">
    <property type="entry name" value="Metallo-hydrolase/oxidoreductase"/>
    <property type="match status" value="1"/>
</dbReference>
<accession>A0ABD5W8M0</accession>
<evidence type="ECO:0008006" key="3">
    <source>
        <dbReference type="Google" id="ProtNLM"/>
    </source>
</evidence>